<dbReference type="EMBL" id="CAJJDO010000075">
    <property type="protein sequence ID" value="CAD8180813.1"/>
    <property type="molecule type" value="Genomic_DNA"/>
</dbReference>
<evidence type="ECO:0000313" key="3">
    <source>
        <dbReference type="EMBL" id="CAD8180813.1"/>
    </source>
</evidence>
<evidence type="ECO:0000256" key="1">
    <source>
        <dbReference type="SAM" id="Coils"/>
    </source>
</evidence>
<feature type="region of interest" description="Disordered" evidence="2">
    <location>
        <begin position="154"/>
        <end position="178"/>
    </location>
</feature>
<dbReference type="AlphaFoldDB" id="A0A8S1VWU7"/>
<evidence type="ECO:0000256" key="2">
    <source>
        <dbReference type="SAM" id="MobiDB-lite"/>
    </source>
</evidence>
<name>A0A8S1VWU7_9CILI</name>
<proteinExistence type="predicted"/>
<feature type="coiled-coil region" evidence="1">
    <location>
        <begin position="34"/>
        <end position="91"/>
    </location>
</feature>
<comment type="caution">
    <text evidence="3">The sequence shown here is derived from an EMBL/GenBank/DDBJ whole genome shotgun (WGS) entry which is preliminary data.</text>
</comment>
<organism evidence="3 4">
    <name type="scientific">Paramecium pentaurelia</name>
    <dbReference type="NCBI Taxonomy" id="43138"/>
    <lineage>
        <taxon>Eukaryota</taxon>
        <taxon>Sar</taxon>
        <taxon>Alveolata</taxon>
        <taxon>Ciliophora</taxon>
        <taxon>Intramacronucleata</taxon>
        <taxon>Oligohymenophorea</taxon>
        <taxon>Peniculida</taxon>
        <taxon>Parameciidae</taxon>
        <taxon>Paramecium</taxon>
    </lineage>
</organism>
<reference evidence="3" key="1">
    <citation type="submission" date="2021-01" db="EMBL/GenBank/DDBJ databases">
        <authorList>
            <consortium name="Genoscope - CEA"/>
            <person name="William W."/>
        </authorList>
    </citation>
    <scope>NUCLEOTIDE SEQUENCE</scope>
</reference>
<accession>A0A8S1VWU7</accession>
<evidence type="ECO:0000313" key="4">
    <source>
        <dbReference type="Proteomes" id="UP000689195"/>
    </source>
</evidence>
<dbReference type="Proteomes" id="UP000689195">
    <property type="component" value="Unassembled WGS sequence"/>
</dbReference>
<feature type="region of interest" description="Disordered" evidence="2">
    <location>
        <begin position="208"/>
        <end position="232"/>
    </location>
</feature>
<keyword evidence="1" id="KW-0175">Coiled coil</keyword>
<dbReference type="OrthoDB" id="10480153at2759"/>
<protein>
    <submittedName>
        <fullName evidence="3">Uncharacterized protein</fullName>
    </submittedName>
</protein>
<feature type="compositionally biased region" description="Polar residues" evidence="2">
    <location>
        <begin position="156"/>
        <end position="171"/>
    </location>
</feature>
<sequence length="549" mass="64975">MTQRQHQKNVEYLSIDQLNGRIIQSIKNIFDKTKQDFQQEVDQMRKKFQEFTDELQIKFETNLNNSYQLQLQSMQLEKNNDEQAYAQLEQNESSQQLIQEEVGIEVQNDFVNDNPKYLLQQSKNDASELFDNNQNLMESNKQTKPRIILKKKNDTHLAQSQDQNQFNQSTKSDIKTQKISDKQNEICQNQENNQTDDQQQIEKQFENLAGGDEQQDRKRQQTPRSKNENPNQIIQQNLRQQEPEDQQQISQEKYEINRIDEEQVFQQPIKKIFVVDKDTVVLASETLVKIINILRKEQKCADTIIQQPILDIGIIESKNIFVQTSHILYIFNFSLGLQKVVNLCLTQNQFAFKNNLLYNYYQLNQRLEERELIQFPKLNIKKQFSLESNNNVVAIKIIGEKIHIGFSKGFVQHYNFFNFKGGQKFELQTTNLTGYGLFYFEQDYFIGVQKDFVIIKFYKNHKDIKFHSKDTIIQCSYLINLEKDQFEIQCLQDNGKVFFYVQSGQQILRESVLRYKNVSSIQVCPQSKIFYYGHENGKLLWGKVKKKSQ</sequence>
<gene>
    <name evidence="3" type="ORF">PPENT_87.1.T0750043</name>
</gene>
<feature type="compositionally biased region" description="Polar residues" evidence="2">
    <location>
        <begin position="222"/>
        <end position="232"/>
    </location>
</feature>
<keyword evidence="4" id="KW-1185">Reference proteome</keyword>